<dbReference type="Proteomes" id="UP000037315">
    <property type="component" value="Unassembled WGS sequence"/>
</dbReference>
<evidence type="ECO:0000313" key="1">
    <source>
        <dbReference type="EMBL" id="KMV34060.1"/>
    </source>
</evidence>
<reference evidence="1 2" key="1">
    <citation type="submission" date="2015-06" db="EMBL/GenBank/DDBJ databases">
        <title>Genome sequencing of Cronobacter sp. strain DJ34 isolated from petroleum contaminated sludge of Duliajan Oil Fields, Assam, India.</title>
        <authorList>
            <person name="Pal S."/>
            <person name="Banerjee T.D."/>
            <person name="Roy A."/>
            <person name="Sar P."/>
            <person name="Kazy S.K."/>
        </authorList>
    </citation>
    <scope>NUCLEOTIDE SEQUENCE [LARGE SCALE GENOMIC DNA]</scope>
    <source>
        <strain evidence="1 2">DJ34</strain>
    </source>
</reference>
<name>A0A0J8VNH0_9ENTR</name>
<dbReference type="EMBL" id="LFEJ01000017">
    <property type="protein sequence ID" value="KMV34060.1"/>
    <property type="molecule type" value="Genomic_DNA"/>
</dbReference>
<evidence type="ECO:0000313" key="2">
    <source>
        <dbReference type="Proteomes" id="UP000037315"/>
    </source>
</evidence>
<comment type="caution">
    <text evidence="1">The sequence shown here is derived from an EMBL/GenBank/DDBJ whole genome shotgun (WGS) entry which is preliminary data.</text>
</comment>
<gene>
    <name evidence="1" type="ORF">ACH50_13515</name>
</gene>
<accession>A0A0J8VNH0</accession>
<dbReference type="AlphaFoldDB" id="A0A0J8VNH0"/>
<dbReference type="PATRIC" id="fig|1656095.3.peg.4577"/>
<keyword evidence="2" id="KW-1185">Reference proteome</keyword>
<organism evidence="1 2">
    <name type="scientific">Franconibacter pulveris</name>
    <dbReference type="NCBI Taxonomy" id="435910"/>
    <lineage>
        <taxon>Bacteria</taxon>
        <taxon>Pseudomonadati</taxon>
        <taxon>Pseudomonadota</taxon>
        <taxon>Gammaproteobacteria</taxon>
        <taxon>Enterobacterales</taxon>
        <taxon>Enterobacteriaceae</taxon>
        <taxon>Franconibacter</taxon>
    </lineage>
</organism>
<proteinExistence type="predicted"/>
<sequence length="129" mass="14899">MEHVSQNVNAFIETYKEHVTNEAEFTIFKAELNDRGVTPETAYLFIKGHYLMDNIFKPAFKLVVKANQRSDIGYVVANTNAASEAGRRQQVLNHYKNNCNVDTLIFQAEEYVRGAYWQKMIKKMRLACS</sequence>
<protein>
    <submittedName>
        <fullName evidence="1">Uncharacterized protein</fullName>
    </submittedName>
</protein>